<reference evidence="1 2" key="1">
    <citation type="submission" date="2020-06" db="EMBL/GenBank/DDBJ databases">
        <title>Transcriptomic and genomic resources for Thalictrum thalictroides and T. hernandezii: Facilitating candidate gene discovery in an emerging model plant lineage.</title>
        <authorList>
            <person name="Arias T."/>
            <person name="Riano-Pachon D.M."/>
            <person name="Di Stilio V.S."/>
        </authorList>
    </citation>
    <scope>NUCLEOTIDE SEQUENCE [LARGE SCALE GENOMIC DNA]</scope>
    <source>
        <strain evidence="2">cv. WT478/WT964</strain>
        <tissue evidence="1">Leaves</tissue>
    </source>
</reference>
<organism evidence="1 2">
    <name type="scientific">Thalictrum thalictroides</name>
    <name type="common">Rue-anemone</name>
    <name type="synonym">Anemone thalictroides</name>
    <dbReference type="NCBI Taxonomy" id="46969"/>
    <lineage>
        <taxon>Eukaryota</taxon>
        <taxon>Viridiplantae</taxon>
        <taxon>Streptophyta</taxon>
        <taxon>Embryophyta</taxon>
        <taxon>Tracheophyta</taxon>
        <taxon>Spermatophyta</taxon>
        <taxon>Magnoliopsida</taxon>
        <taxon>Ranunculales</taxon>
        <taxon>Ranunculaceae</taxon>
        <taxon>Thalictroideae</taxon>
        <taxon>Thalictrum</taxon>
    </lineage>
</organism>
<comment type="caution">
    <text evidence="1">The sequence shown here is derived from an EMBL/GenBank/DDBJ whole genome shotgun (WGS) entry which is preliminary data.</text>
</comment>
<dbReference type="EMBL" id="JABWDY010021504">
    <property type="protein sequence ID" value="KAF5192333.1"/>
    <property type="molecule type" value="Genomic_DNA"/>
</dbReference>
<keyword evidence="2" id="KW-1185">Reference proteome</keyword>
<evidence type="ECO:0000313" key="1">
    <source>
        <dbReference type="EMBL" id="KAF5192333.1"/>
    </source>
</evidence>
<gene>
    <name evidence="1" type="ORF">FRX31_018077</name>
</gene>
<sequence>MGAGATFSAIARRSFLFYGRIRHLNRDIPFRQGLEPVRDLNMFPLLIEIKAPHPFPALRNHPKGHALTVCLHDRIDPSSPLEAANICSSNQP</sequence>
<proteinExistence type="predicted"/>
<dbReference type="Proteomes" id="UP000554482">
    <property type="component" value="Unassembled WGS sequence"/>
</dbReference>
<accession>A0A7J6W5L3</accession>
<dbReference type="AlphaFoldDB" id="A0A7J6W5L3"/>
<evidence type="ECO:0000313" key="2">
    <source>
        <dbReference type="Proteomes" id="UP000554482"/>
    </source>
</evidence>
<name>A0A7J6W5L3_THATH</name>
<protein>
    <submittedName>
        <fullName evidence="1">Uncharacterized protein</fullName>
    </submittedName>
</protein>